<name>A0AA38RF57_9PEZI</name>
<comment type="caution">
    <text evidence="2">The sequence shown here is derived from an EMBL/GenBank/DDBJ whole genome shotgun (WGS) entry which is preliminary data.</text>
</comment>
<protein>
    <submittedName>
        <fullName evidence="2">F-box domain-containing protein</fullName>
    </submittedName>
</protein>
<feature type="compositionally biased region" description="Polar residues" evidence="1">
    <location>
        <begin position="456"/>
        <end position="466"/>
    </location>
</feature>
<feature type="compositionally biased region" description="Polar residues" evidence="1">
    <location>
        <begin position="475"/>
        <end position="487"/>
    </location>
</feature>
<dbReference type="AlphaFoldDB" id="A0AA38RF57"/>
<reference evidence="2" key="1">
    <citation type="submission" date="2022-07" db="EMBL/GenBank/DDBJ databases">
        <title>Fungi with potential for degradation of polypropylene.</title>
        <authorList>
            <person name="Gostincar C."/>
        </authorList>
    </citation>
    <scope>NUCLEOTIDE SEQUENCE</scope>
    <source>
        <strain evidence="2">EXF-13308</strain>
    </source>
</reference>
<accession>A0AA38RF57</accession>
<sequence>METLAGSVAHTPGSLAVLSPIDSLPTEILAQVFYFLDSPAPSDSRLHEQPGVAMLKAGYVPPLKIVSLVSRRWRCSVLPLLFQNVVFALGRWDRLLAAWEQDPCSALPCLEFLRVNRLEIYVRTVTLIVEDSMDSIYGVRGDTGRHDANGEHPVGGRNWEHDATHNGDNNWLWLLFFDALDPLRLTIIAPPRALASLLSRMLFLDDAWSFEMPHHVLSLSREDRLIKGPIGTAVETSSVGRPLTTTTITSFPFPQVVPDRSSPGCVQNRRRFPCQLFSLRPWTSLLLNEGSSMRVYATYEFFLKRPPSMLGALLGSEEYPNDVGLVPSTVRSLSYVGIFPLSSHFNTLVQHLPRVDRLFVQLVPRNDILKDRDEMKHIDPSDLWMERNTCYSLLMRELFDNTQRGNWAYLRELESGDAADRETWHMGVQYLRVSGGRGWRVEREGVLIKRDDGDEQTSGGDLTPTNDAFGGMASPQGSAFSDLGQGSPSSMLQGRLRRIAFNGTERLPLSSMWLYVTDMDP</sequence>
<feature type="region of interest" description="Disordered" evidence="1">
    <location>
        <begin position="450"/>
        <end position="487"/>
    </location>
</feature>
<keyword evidence="3" id="KW-1185">Reference proteome</keyword>
<dbReference type="Proteomes" id="UP001174694">
    <property type="component" value="Unassembled WGS sequence"/>
</dbReference>
<organism evidence="2 3">
    <name type="scientific">Pleurostoma richardsiae</name>
    <dbReference type="NCBI Taxonomy" id="41990"/>
    <lineage>
        <taxon>Eukaryota</taxon>
        <taxon>Fungi</taxon>
        <taxon>Dikarya</taxon>
        <taxon>Ascomycota</taxon>
        <taxon>Pezizomycotina</taxon>
        <taxon>Sordariomycetes</taxon>
        <taxon>Sordariomycetidae</taxon>
        <taxon>Calosphaeriales</taxon>
        <taxon>Pleurostomataceae</taxon>
        <taxon>Pleurostoma</taxon>
    </lineage>
</organism>
<evidence type="ECO:0000256" key="1">
    <source>
        <dbReference type="SAM" id="MobiDB-lite"/>
    </source>
</evidence>
<gene>
    <name evidence="2" type="ORF">NKR23_g5493</name>
</gene>
<evidence type="ECO:0000313" key="2">
    <source>
        <dbReference type="EMBL" id="KAJ9144923.1"/>
    </source>
</evidence>
<proteinExistence type="predicted"/>
<evidence type="ECO:0000313" key="3">
    <source>
        <dbReference type="Proteomes" id="UP001174694"/>
    </source>
</evidence>
<dbReference type="EMBL" id="JANBVO010000015">
    <property type="protein sequence ID" value="KAJ9144923.1"/>
    <property type="molecule type" value="Genomic_DNA"/>
</dbReference>